<name>A0AAX7SF23_ASTCA</name>
<reference evidence="2 3" key="1">
    <citation type="submission" date="2018-05" db="EMBL/GenBank/DDBJ databases">
        <authorList>
            <person name="Datahose"/>
        </authorList>
    </citation>
    <scope>NUCLEOTIDE SEQUENCE</scope>
</reference>
<feature type="compositionally biased region" description="Basic and acidic residues" evidence="1">
    <location>
        <begin position="277"/>
        <end position="294"/>
    </location>
</feature>
<dbReference type="Proteomes" id="UP000265100">
    <property type="component" value="Chromosome 7"/>
</dbReference>
<keyword evidence="3" id="KW-1185">Reference proteome</keyword>
<dbReference type="PANTHER" id="PTHR13422:SF14">
    <property type="entry name" value="FAMILY WITH SEQUENCE SIMILARITY 60, MEMBER A"/>
    <property type="match status" value="1"/>
</dbReference>
<accession>A0AAX7SF23</accession>
<dbReference type="GeneTree" id="ENSGT00390000006485"/>
<feature type="region of interest" description="Disordered" evidence="1">
    <location>
        <begin position="254"/>
        <end position="324"/>
    </location>
</feature>
<feature type="compositionally biased region" description="Basic residues" evidence="1">
    <location>
        <begin position="139"/>
        <end position="152"/>
    </location>
</feature>
<feature type="compositionally biased region" description="Polar residues" evidence="1">
    <location>
        <begin position="187"/>
        <end position="202"/>
    </location>
</feature>
<reference evidence="3" key="2">
    <citation type="submission" date="2023-03" db="EMBL/GenBank/DDBJ databases">
        <authorList>
            <consortium name="Wellcome Sanger Institute Data Sharing"/>
        </authorList>
    </citation>
    <scope>NUCLEOTIDE SEQUENCE [LARGE SCALE GENOMIC DNA]</scope>
</reference>
<feature type="compositionally biased region" description="Basic and acidic residues" evidence="1">
    <location>
        <begin position="159"/>
        <end position="169"/>
    </location>
</feature>
<evidence type="ECO:0000313" key="2">
    <source>
        <dbReference type="Ensembl" id="ENSACLP00000042310.1"/>
    </source>
</evidence>
<reference evidence="2" key="4">
    <citation type="submission" date="2025-09" db="UniProtKB">
        <authorList>
            <consortium name="Ensembl"/>
        </authorList>
    </citation>
    <scope>IDENTIFICATION</scope>
</reference>
<feature type="compositionally biased region" description="Acidic residues" evidence="1">
    <location>
        <begin position="260"/>
        <end position="276"/>
    </location>
</feature>
<dbReference type="InterPro" id="IPR026065">
    <property type="entry name" value="FAM60A"/>
</dbReference>
<dbReference type="Ensembl" id="ENSACLT00000059141.1">
    <property type="protein sequence ID" value="ENSACLP00000042310.1"/>
    <property type="gene ID" value="ENSACLG00000036955.1"/>
</dbReference>
<dbReference type="Pfam" id="PF15396">
    <property type="entry name" value="FAM60A"/>
    <property type="match status" value="1"/>
</dbReference>
<gene>
    <name evidence="2" type="primary">SINHCAF</name>
</gene>
<organism evidence="2 3">
    <name type="scientific">Astatotilapia calliptera</name>
    <name type="common">Eastern happy</name>
    <name type="synonym">Chromis callipterus</name>
    <dbReference type="NCBI Taxonomy" id="8154"/>
    <lineage>
        <taxon>Eukaryota</taxon>
        <taxon>Metazoa</taxon>
        <taxon>Chordata</taxon>
        <taxon>Craniata</taxon>
        <taxon>Vertebrata</taxon>
        <taxon>Euteleostomi</taxon>
        <taxon>Actinopterygii</taxon>
        <taxon>Neopterygii</taxon>
        <taxon>Teleostei</taxon>
        <taxon>Neoteleostei</taxon>
        <taxon>Acanthomorphata</taxon>
        <taxon>Ovalentaria</taxon>
        <taxon>Cichlomorphae</taxon>
        <taxon>Cichliformes</taxon>
        <taxon>Cichlidae</taxon>
        <taxon>African cichlids</taxon>
        <taxon>Pseudocrenilabrinae</taxon>
        <taxon>Haplochromini</taxon>
        <taxon>Astatotilapia</taxon>
    </lineage>
</organism>
<dbReference type="PANTHER" id="PTHR13422">
    <property type="entry name" value="SIN3-HDAC COMPLEX-ASSOCIATED FACTOR"/>
    <property type="match status" value="1"/>
</dbReference>
<feature type="compositionally biased region" description="Low complexity" evidence="1">
    <location>
        <begin position="172"/>
        <end position="186"/>
    </location>
</feature>
<dbReference type="GO" id="GO:0070822">
    <property type="term" value="C:Sin3-type complex"/>
    <property type="evidence" value="ECO:0007669"/>
    <property type="project" value="TreeGrafter"/>
</dbReference>
<dbReference type="AlphaFoldDB" id="A0AAX7SF23"/>
<reference evidence="2" key="3">
    <citation type="submission" date="2025-08" db="UniProtKB">
        <authorList>
            <consortium name="Ensembl"/>
        </authorList>
    </citation>
    <scope>IDENTIFICATION</scope>
</reference>
<evidence type="ECO:0008006" key="4">
    <source>
        <dbReference type="Google" id="ProtNLM"/>
    </source>
</evidence>
<feature type="region of interest" description="Disordered" evidence="1">
    <location>
        <begin position="134"/>
        <end position="202"/>
    </location>
</feature>
<evidence type="ECO:0000313" key="3">
    <source>
        <dbReference type="Proteomes" id="UP000265100"/>
    </source>
</evidence>
<protein>
    <recommendedName>
        <fullName evidence="4">SIN3-HDAC complex associated factor</fullName>
    </recommendedName>
</protein>
<evidence type="ECO:0000256" key="1">
    <source>
        <dbReference type="SAM" id="MobiDB-lite"/>
    </source>
</evidence>
<dbReference type="GO" id="GO:0030336">
    <property type="term" value="P:negative regulation of cell migration"/>
    <property type="evidence" value="ECO:0007669"/>
    <property type="project" value="TreeGrafter"/>
</dbReference>
<sequence length="324" mass="36586">MQSESSSPFSCSFLLSMAPHCQKTPRTDGKRRKKSPVWGARLTVFAAVQMFGFHKPKMYRSLDGCCICRAKSSSSRFTDSKRYEKDFRSCFGLSESRSGEICNACVLLVKRWKKLPVGTKKNWNHVVDARGGPSLKLTSRPKKIKSISKKARPSQINRLQKELKRHNSDAHSTTSSASPAQSPSYSNLSDEGSDTELSPGSSRSPVFSFLDLTYWKRQKVCCGIIYKGRFGEVLIDPHLFKPCCRNKRQQQQQQKQQQQQEEEEEEEEDEEEEVEAEEGRVCVEKSQMGEEVKEMATCGESAESAQLHVASPPVRSEVVGEEGW</sequence>
<proteinExistence type="predicted"/>